<feature type="signal peptide" evidence="1">
    <location>
        <begin position="1"/>
        <end position="23"/>
    </location>
</feature>
<sequence length="557" mass="58454">MSRFRLLAAATLSICALVLTACAGLPTNGTVNPGLPVSDEETVPDFSFVVDPPQPGATAQQIVDGFIRAGSGPRQNWATARQYLAQDVQNDWQPDAGVTVDVLSDREYAEVADDELTLTVRTAATVDESGAYQATDGGTTILPFTLAKEDGEWRITEAPNGLVLDEDQFSSVFHSYSLMYFDPLWQFLVPDVRWFPILNASTRITDALIDGSPTPWLAASVVSAFPENVEALPSVPEVDGIAQVELTETALAVPTDSLARMQTQLSESLATAGVTGVQMLVSGSPLTVEPAEYRSTRVDARPLVQTESGFGFLAGDEITTIDGLSEAMADVDPVAIESSADQQSAAVLTADGSVVRVVAGVGTEDVDERDGIIEPTIDPEGYIWSVPREEPGSVVAVGVDGSSVEVATSWPEATEIKAMQISRDGTRMAALVSESGRWSVWVVGVVRASDGTPERLGDEALSVTTLDQAGIDVGWLDSSTLGVLSGDADNVLFTEQPVGGIATTTSAPPGVVALAGANQPGLVRLLGADGELYVRRTTWVASASGVTVLATQQGLPS</sequence>
<dbReference type="Pfam" id="PF10647">
    <property type="entry name" value="Gmad1"/>
    <property type="match status" value="1"/>
</dbReference>
<dbReference type="InterPro" id="IPR019606">
    <property type="entry name" value="GerMN"/>
</dbReference>
<reference evidence="3 4" key="1">
    <citation type="submission" date="2020-07" db="EMBL/GenBank/DDBJ databases">
        <title>Sequencing the genomes of 1000 actinobacteria strains.</title>
        <authorList>
            <person name="Klenk H.-P."/>
        </authorList>
    </citation>
    <scope>NUCLEOTIDE SEQUENCE [LARGE SCALE GENOMIC DNA]</scope>
    <source>
        <strain evidence="3 4">DSM 27576</strain>
    </source>
</reference>
<accession>A0A7W3JPH5</accession>
<dbReference type="SMART" id="SM00909">
    <property type="entry name" value="Germane"/>
    <property type="match status" value="1"/>
</dbReference>
<organism evidence="3 4">
    <name type="scientific">Microbacterium halimionae</name>
    <dbReference type="NCBI Taxonomy" id="1526413"/>
    <lineage>
        <taxon>Bacteria</taxon>
        <taxon>Bacillati</taxon>
        <taxon>Actinomycetota</taxon>
        <taxon>Actinomycetes</taxon>
        <taxon>Micrococcales</taxon>
        <taxon>Microbacteriaceae</taxon>
        <taxon>Microbacterium</taxon>
    </lineage>
</organism>
<dbReference type="InterPro" id="IPR059026">
    <property type="entry name" value="LpqB_N"/>
</dbReference>
<protein>
    <recommendedName>
        <fullName evidence="2">GerMN domain-containing protein</fullName>
    </recommendedName>
</protein>
<feature type="chain" id="PRO_5031522825" description="GerMN domain-containing protein" evidence="1">
    <location>
        <begin position="24"/>
        <end position="557"/>
    </location>
</feature>
<dbReference type="AlphaFoldDB" id="A0A7W3JPH5"/>
<dbReference type="Proteomes" id="UP000526083">
    <property type="component" value="Unassembled WGS sequence"/>
</dbReference>
<dbReference type="RefSeq" id="WP_167047055.1">
    <property type="nucleotide sequence ID" value="NZ_JAAOZB010000001.1"/>
</dbReference>
<evidence type="ECO:0000259" key="2">
    <source>
        <dbReference type="SMART" id="SM00909"/>
    </source>
</evidence>
<evidence type="ECO:0000313" key="4">
    <source>
        <dbReference type="Proteomes" id="UP000526083"/>
    </source>
</evidence>
<keyword evidence="1" id="KW-0732">Signal</keyword>
<keyword evidence="4" id="KW-1185">Reference proteome</keyword>
<evidence type="ECO:0000313" key="3">
    <source>
        <dbReference type="EMBL" id="MBA8816625.1"/>
    </source>
</evidence>
<dbReference type="Pfam" id="PF25976">
    <property type="entry name" value="LpqB_N"/>
    <property type="match status" value="1"/>
</dbReference>
<gene>
    <name evidence="3" type="ORF">FHX48_001698</name>
</gene>
<proteinExistence type="predicted"/>
<dbReference type="PROSITE" id="PS51257">
    <property type="entry name" value="PROKAR_LIPOPROTEIN"/>
    <property type="match status" value="1"/>
</dbReference>
<dbReference type="SUPFAM" id="SSF82171">
    <property type="entry name" value="DPP6 N-terminal domain-like"/>
    <property type="match status" value="1"/>
</dbReference>
<dbReference type="EMBL" id="JACGWY010000002">
    <property type="protein sequence ID" value="MBA8816625.1"/>
    <property type="molecule type" value="Genomic_DNA"/>
</dbReference>
<evidence type="ECO:0000256" key="1">
    <source>
        <dbReference type="SAM" id="SignalP"/>
    </source>
</evidence>
<name>A0A7W3JPH5_9MICO</name>
<comment type="caution">
    <text evidence="3">The sequence shown here is derived from an EMBL/GenBank/DDBJ whole genome shotgun (WGS) entry which is preliminary data.</text>
</comment>
<dbReference type="Pfam" id="PF10646">
    <property type="entry name" value="Germane"/>
    <property type="match status" value="1"/>
</dbReference>
<dbReference type="InterPro" id="IPR018910">
    <property type="entry name" value="LpqB_C"/>
</dbReference>
<feature type="domain" description="GerMN" evidence="2">
    <location>
        <begin position="201"/>
        <end position="290"/>
    </location>
</feature>